<dbReference type="SUPFAM" id="SSF55190">
    <property type="entry name" value="Arginyl-tRNA synthetase (ArgRS), N-terminal 'additional' domain"/>
    <property type="match status" value="1"/>
</dbReference>
<dbReference type="GO" id="GO:0004814">
    <property type="term" value="F:arginine-tRNA ligase activity"/>
    <property type="evidence" value="ECO:0007669"/>
    <property type="project" value="UniProtKB-UniRule"/>
</dbReference>
<dbReference type="InterPro" id="IPR036695">
    <property type="entry name" value="Arg-tRNA-synth_N_sf"/>
</dbReference>
<dbReference type="SMART" id="SM00836">
    <property type="entry name" value="DALR_1"/>
    <property type="match status" value="1"/>
</dbReference>
<dbReference type="PANTHER" id="PTHR11956">
    <property type="entry name" value="ARGINYL-TRNA SYNTHETASE"/>
    <property type="match status" value="1"/>
</dbReference>
<dbReference type="GO" id="GO:0005737">
    <property type="term" value="C:cytoplasm"/>
    <property type="evidence" value="ECO:0007669"/>
    <property type="project" value="UniProtKB-SubCell"/>
</dbReference>
<keyword evidence="7 9" id="KW-0030">Aminoacyl-tRNA synthetase</keyword>
<dbReference type="AlphaFoldDB" id="A0A5A7N4L5"/>
<comment type="caution">
    <text evidence="13">The sequence shown here is derived from an EMBL/GenBank/DDBJ whole genome shotgun (WGS) entry which is preliminary data.</text>
</comment>
<dbReference type="HAMAP" id="MF_00123">
    <property type="entry name" value="Arg_tRNA_synth"/>
    <property type="match status" value="1"/>
</dbReference>
<dbReference type="PANTHER" id="PTHR11956:SF5">
    <property type="entry name" value="ARGININE--TRNA LIGASE, CYTOPLASMIC"/>
    <property type="match status" value="1"/>
</dbReference>
<dbReference type="SMART" id="SM01016">
    <property type="entry name" value="Arg_tRNA_synt_N"/>
    <property type="match status" value="1"/>
</dbReference>
<feature type="domain" description="Arginyl tRNA synthetase N-terminal" evidence="12">
    <location>
        <begin position="5"/>
        <end position="94"/>
    </location>
</feature>
<name>A0A5A7N4L5_9PROT</name>
<dbReference type="Pfam" id="PF05746">
    <property type="entry name" value="DALR_1"/>
    <property type="match status" value="1"/>
</dbReference>
<proteinExistence type="inferred from homology"/>
<comment type="similarity">
    <text evidence="1 9 10">Belongs to the class-I aminoacyl-tRNA synthetase family.</text>
</comment>
<dbReference type="CDD" id="cd00671">
    <property type="entry name" value="ArgRS_core"/>
    <property type="match status" value="1"/>
</dbReference>
<dbReference type="Gene3D" id="3.40.50.620">
    <property type="entry name" value="HUPs"/>
    <property type="match status" value="1"/>
</dbReference>
<dbReference type="PROSITE" id="PS00178">
    <property type="entry name" value="AA_TRNA_LIGASE_I"/>
    <property type="match status" value="1"/>
</dbReference>
<reference evidence="13 14" key="1">
    <citation type="submission" date="2019-09" db="EMBL/GenBank/DDBJ databases">
        <title>NBRP : Genome information of microbial organism related human and environment.</title>
        <authorList>
            <person name="Hattori M."/>
            <person name="Oshima K."/>
            <person name="Inaba H."/>
            <person name="Suda W."/>
            <person name="Sakamoto M."/>
            <person name="Iino T."/>
            <person name="Kitahara M."/>
            <person name="Oshida Y."/>
            <person name="Iida T."/>
            <person name="Kudo T."/>
            <person name="Itoh T."/>
            <person name="Ohkuma M."/>
        </authorList>
    </citation>
    <scope>NUCLEOTIDE SEQUENCE [LARGE SCALE GENOMIC DNA]</scope>
    <source>
        <strain evidence="13 14">Q-1</strain>
    </source>
</reference>
<feature type="domain" description="DALR anticodon binding" evidence="11">
    <location>
        <begin position="452"/>
        <end position="583"/>
    </location>
</feature>
<evidence type="ECO:0000256" key="7">
    <source>
        <dbReference type="ARBA" id="ARBA00023146"/>
    </source>
</evidence>
<comment type="subunit">
    <text evidence="9">Monomer.</text>
</comment>
<comment type="catalytic activity">
    <reaction evidence="8 9">
        <text>tRNA(Arg) + L-arginine + ATP = L-arginyl-tRNA(Arg) + AMP + diphosphate</text>
        <dbReference type="Rhea" id="RHEA:20301"/>
        <dbReference type="Rhea" id="RHEA-COMP:9658"/>
        <dbReference type="Rhea" id="RHEA-COMP:9673"/>
        <dbReference type="ChEBI" id="CHEBI:30616"/>
        <dbReference type="ChEBI" id="CHEBI:32682"/>
        <dbReference type="ChEBI" id="CHEBI:33019"/>
        <dbReference type="ChEBI" id="CHEBI:78442"/>
        <dbReference type="ChEBI" id="CHEBI:78513"/>
        <dbReference type="ChEBI" id="CHEBI:456215"/>
        <dbReference type="EC" id="6.1.1.19"/>
    </reaction>
</comment>
<evidence type="ECO:0000259" key="11">
    <source>
        <dbReference type="SMART" id="SM00836"/>
    </source>
</evidence>
<evidence type="ECO:0000256" key="4">
    <source>
        <dbReference type="ARBA" id="ARBA00022741"/>
    </source>
</evidence>
<evidence type="ECO:0000256" key="8">
    <source>
        <dbReference type="ARBA" id="ARBA00049339"/>
    </source>
</evidence>
<keyword evidence="2 9" id="KW-0963">Cytoplasm</keyword>
<evidence type="ECO:0000256" key="6">
    <source>
        <dbReference type="ARBA" id="ARBA00022917"/>
    </source>
</evidence>
<evidence type="ECO:0000256" key="3">
    <source>
        <dbReference type="ARBA" id="ARBA00022598"/>
    </source>
</evidence>
<dbReference type="PRINTS" id="PR01038">
    <property type="entry name" value="TRNASYNTHARG"/>
</dbReference>
<evidence type="ECO:0000259" key="12">
    <source>
        <dbReference type="SMART" id="SM01016"/>
    </source>
</evidence>
<evidence type="ECO:0000256" key="2">
    <source>
        <dbReference type="ARBA" id="ARBA00022490"/>
    </source>
</evidence>
<keyword evidence="4 9" id="KW-0547">Nucleotide-binding</keyword>
<organism evidence="13 14">
    <name type="scientific">Iodidimonas nitroreducens</name>
    <dbReference type="NCBI Taxonomy" id="1236968"/>
    <lineage>
        <taxon>Bacteria</taxon>
        <taxon>Pseudomonadati</taxon>
        <taxon>Pseudomonadota</taxon>
        <taxon>Alphaproteobacteria</taxon>
        <taxon>Iodidimonadales</taxon>
        <taxon>Iodidimonadaceae</taxon>
        <taxon>Iodidimonas</taxon>
    </lineage>
</organism>
<protein>
    <recommendedName>
        <fullName evidence="9">Arginine--tRNA ligase</fullName>
        <ecNumber evidence="9">6.1.1.19</ecNumber>
    </recommendedName>
    <alternativeName>
        <fullName evidence="9">Arginyl-tRNA synthetase</fullName>
        <shortName evidence="9">ArgRS</shortName>
    </alternativeName>
</protein>
<dbReference type="Gene3D" id="1.10.730.10">
    <property type="entry name" value="Isoleucyl-tRNA Synthetase, Domain 1"/>
    <property type="match status" value="1"/>
</dbReference>
<dbReference type="InterPro" id="IPR005148">
    <property type="entry name" value="Arg-tRNA-synth_N"/>
</dbReference>
<dbReference type="InterPro" id="IPR009080">
    <property type="entry name" value="tRNAsynth_Ia_anticodon-bd"/>
</dbReference>
<feature type="short sequence motif" description="'HIGH' region" evidence="9">
    <location>
        <begin position="131"/>
        <end position="141"/>
    </location>
</feature>
<dbReference type="Proteomes" id="UP000324996">
    <property type="component" value="Unassembled WGS sequence"/>
</dbReference>
<dbReference type="GO" id="GO:0005524">
    <property type="term" value="F:ATP binding"/>
    <property type="evidence" value="ECO:0007669"/>
    <property type="project" value="UniProtKB-UniRule"/>
</dbReference>
<dbReference type="Gene3D" id="3.30.1360.70">
    <property type="entry name" value="Arginyl tRNA synthetase N-terminal domain"/>
    <property type="match status" value="1"/>
</dbReference>
<sequence length="584" mass="64141">MNVFAHFQSLLTTAIKESAAEGFLPPDLDLGPVTAEPPRDPDHGDVASNAALVLAKPAGKNPRQIAEDLSARLRRVPDVVEVDVAGPGFINLRFSQAFWQRALAAILRVGTDFGSSSMGAGGAVNVEYVSANPTGPMHVGHVRGAVVGDALANLLAKAGFSVTREYYNNDAGSQIDVLAQSAYLRYCEARGRAVDSIPEGLYPGDYLVPVGQALAELHGDAWLDQPSDMWLEPIRSFATEAMMAMIREDLAALGITHEVFFSERSLHQSGRIDETIAWLEKEGYVYEGVLEPPKGKKLEDWEPRPQTLFRASRFGDDSDRPLKKSDGSYTYFAADIAYHYDKFIRGFNHMVLVLGADHAGYAKRMEAAVKALSGGKAIYDVRFCQLVRLFRNGEPVKMSKRAGTFITLREVVDEVGAGAVRFMMLMRKNDATLDFDFTKVKEQSKDNPVFYVQYAHARVQSALRKGEDTFPHACFDDAALESADLGLLQTPAEIALIQRLALWPRLIETAAVAHEAHRVAFYLSDVASDFHSLYNQGNDDPGRRFILEDHEDLSLARLALVRATGLVIASGLAVLGVEPLDEMH</sequence>
<dbReference type="InterPro" id="IPR035684">
    <property type="entry name" value="ArgRS_core"/>
</dbReference>
<evidence type="ECO:0000313" key="14">
    <source>
        <dbReference type="Proteomes" id="UP000324996"/>
    </source>
</evidence>
<dbReference type="NCBIfam" id="TIGR00456">
    <property type="entry name" value="argS"/>
    <property type="match status" value="1"/>
</dbReference>
<accession>A0A5A7N4L5</accession>
<dbReference type="SUPFAM" id="SSF52374">
    <property type="entry name" value="Nucleotidylyl transferase"/>
    <property type="match status" value="1"/>
</dbReference>
<evidence type="ECO:0000256" key="9">
    <source>
        <dbReference type="HAMAP-Rule" id="MF_00123"/>
    </source>
</evidence>
<comment type="subcellular location">
    <subcellularLocation>
        <location evidence="9">Cytoplasm</location>
    </subcellularLocation>
</comment>
<keyword evidence="6 9" id="KW-0648">Protein biosynthesis</keyword>
<evidence type="ECO:0000256" key="5">
    <source>
        <dbReference type="ARBA" id="ARBA00022840"/>
    </source>
</evidence>
<keyword evidence="5 9" id="KW-0067">ATP-binding</keyword>
<evidence type="ECO:0000256" key="1">
    <source>
        <dbReference type="ARBA" id="ARBA00005594"/>
    </source>
</evidence>
<dbReference type="SUPFAM" id="SSF47323">
    <property type="entry name" value="Anticodon-binding domain of a subclass of class I aminoacyl-tRNA synthetases"/>
    <property type="match status" value="1"/>
</dbReference>
<dbReference type="EC" id="6.1.1.19" evidence="9"/>
<dbReference type="InterPro" id="IPR001278">
    <property type="entry name" value="Arg-tRNA-ligase"/>
</dbReference>
<dbReference type="InterPro" id="IPR014729">
    <property type="entry name" value="Rossmann-like_a/b/a_fold"/>
</dbReference>
<dbReference type="GO" id="GO:0006420">
    <property type="term" value="P:arginyl-tRNA aminoacylation"/>
    <property type="evidence" value="ECO:0007669"/>
    <property type="project" value="UniProtKB-UniRule"/>
</dbReference>
<keyword evidence="3 9" id="KW-0436">Ligase</keyword>
<dbReference type="EMBL" id="BKCN01000003">
    <property type="protein sequence ID" value="GER03213.1"/>
    <property type="molecule type" value="Genomic_DNA"/>
</dbReference>
<dbReference type="InterPro" id="IPR008909">
    <property type="entry name" value="DALR_anticod-bd"/>
</dbReference>
<evidence type="ECO:0000313" key="13">
    <source>
        <dbReference type="EMBL" id="GER03213.1"/>
    </source>
</evidence>
<dbReference type="Pfam" id="PF00750">
    <property type="entry name" value="tRNA-synt_1d"/>
    <property type="match status" value="1"/>
</dbReference>
<gene>
    <name evidence="9 13" type="primary">argS</name>
    <name evidence="13" type="ORF">JCM17846_08950</name>
</gene>
<dbReference type="Pfam" id="PF03485">
    <property type="entry name" value="Arg_tRNA_synt_N"/>
    <property type="match status" value="1"/>
</dbReference>
<evidence type="ECO:0000256" key="10">
    <source>
        <dbReference type="RuleBase" id="RU363038"/>
    </source>
</evidence>
<dbReference type="RefSeq" id="WP_042083260.1">
    <property type="nucleotide sequence ID" value="NZ_BKCN01000003.1"/>
</dbReference>
<keyword evidence="14" id="KW-1185">Reference proteome</keyword>
<dbReference type="InterPro" id="IPR001412">
    <property type="entry name" value="aa-tRNA-synth_I_CS"/>
</dbReference>